<name>A0AAP0RGB3_LIQFO</name>
<feature type="chain" id="PRO_5042877252" description="Phytocyanin domain-containing protein" evidence="1">
    <location>
        <begin position="23"/>
        <end position="57"/>
    </location>
</feature>
<organism evidence="3 4">
    <name type="scientific">Liquidambar formosana</name>
    <name type="common">Formosan gum</name>
    <dbReference type="NCBI Taxonomy" id="63359"/>
    <lineage>
        <taxon>Eukaryota</taxon>
        <taxon>Viridiplantae</taxon>
        <taxon>Streptophyta</taxon>
        <taxon>Embryophyta</taxon>
        <taxon>Tracheophyta</taxon>
        <taxon>Spermatophyta</taxon>
        <taxon>Magnoliopsida</taxon>
        <taxon>eudicotyledons</taxon>
        <taxon>Gunneridae</taxon>
        <taxon>Pentapetalae</taxon>
        <taxon>Saxifragales</taxon>
        <taxon>Altingiaceae</taxon>
        <taxon>Liquidambar</taxon>
    </lineage>
</organism>
<keyword evidence="1" id="KW-0732">Signal</keyword>
<evidence type="ECO:0000313" key="3">
    <source>
        <dbReference type="EMBL" id="KAK9276452.1"/>
    </source>
</evidence>
<dbReference type="SUPFAM" id="SSF49503">
    <property type="entry name" value="Cupredoxins"/>
    <property type="match status" value="1"/>
</dbReference>
<evidence type="ECO:0000259" key="2">
    <source>
        <dbReference type="PROSITE" id="PS51485"/>
    </source>
</evidence>
<dbReference type="PROSITE" id="PS51485">
    <property type="entry name" value="PHYTOCYANIN"/>
    <property type="match status" value="1"/>
</dbReference>
<dbReference type="InterPro" id="IPR003245">
    <property type="entry name" value="Phytocyanin_dom"/>
</dbReference>
<dbReference type="AlphaFoldDB" id="A0AAP0RGB3"/>
<evidence type="ECO:0000313" key="4">
    <source>
        <dbReference type="Proteomes" id="UP001415857"/>
    </source>
</evidence>
<sequence>MASTQIFFIIATMAVFVPSVLAKEFVVGDDKGWTNNFDYQAWAKGKVFQVGDTLESD</sequence>
<dbReference type="InterPro" id="IPR008972">
    <property type="entry name" value="Cupredoxin"/>
</dbReference>
<accession>A0AAP0RGB3</accession>
<feature type="signal peptide" evidence="1">
    <location>
        <begin position="1"/>
        <end position="22"/>
    </location>
</feature>
<dbReference type="EMBL" id="JBBPBK010000010">
    <property type="protein sequence ID" value="KAK9276452.1"/>
    <property type="molecule type" value="Genomic_DNA"/>
</dbReference>
<dbReference type="Proteomes" id="UP001415857">
    <property type="component" value="Unassembled WGS sequence"/>
</dbReference>
<gene>
    <name evidence="3" type="ORF">L1049_005985</name>
</gene>
<proteinExistence type="predicted"/>
<feature type="domain" description="Phytocyanin" evidence="2">
    <location>
        <begin position="23"/>
        <end position="57"/>
    </location>
</feature>
<reference evidence="3 4" key="1">
    <citation type="journal article" date="2024" name="Plant J.">
        <title>Genome sequences and population genomics reveal climatic adaptation and genomic divergence between two closely related sweetgum species.</title>
        <authorList>
            <person name="Xu W.Q."/>
            <person name="Ren C.Q."/>
            <person name="Zhang X.Y."/>
            <person name="Comes H.P."/>
            <person name="Liu X.H."/>
            <person name="Li Y.G."/>
            <person name="Kettle C.J."/>
            <person name="Jalonen R."/>
            <person name="Gaisberger H."/>
            <person name="Ma Y.Z."/>
            <person name="Qiu Y.X."/>
        </authorList>
    </citation>
    <scope>NUCLEOTIDE SEQUENCE [LARGE SCALE GENOMIC DNA]</scope>
    <source>
        <strain evidence="3">Hangzhou</strain>
    </source>
</reference>
<comment type="caution">
    <text evidence="3">The sequence shown here is derived from an EMBL/GenBank/DDBJ whole genome shotgun (WGS) entry which is preliminary data.</text>
</comment>
<dbReference type="Pfam" id="PF02298">
    <property type="entry name" value="Cu_bind_like"/>
    <property type="match status" value="1"/>
</dbReference>
<dbReference type="Gene3D" id="2.60.40.420">
    <property type="entry name" value="Cupredoxins - blue copper proteins"/>
    <property type="match status" value="1"/>
</dbReference>
<protein>
    <recommendedName>
        <fullName evidence="2">Phytocyanin domain-containing protein</fullName>
    </recommendedName>
</protein>
<dbReference type="GO" id="GO:0009055">
    <property type="term" value="F:electron transfer activity"/>
    <property type="evidence" value="ECO:0007669"/>
    <property type="project" value="InterPro"/>
</dbReference>
<evidence type="ECO:0000256" key="1">
    <source>
        <dbReference type="SAM" id="SignalP"/>
    </source>
</evidence>
<keyword evidence="4" id="KW-1185">Reference proteome</keyword>